<dbReference type="Proteomes" id="UP001223072">
    <property type="component" value="Unassembled WGS sequence"/>
</dbReference>
<keyword evidence="2" id="KW-1133">Transmembrane helix</keyword>
<dbReference type="RefSeq" id="WP_307627531.1">
    <property type="nucleotide sequence ID" value="NZ_JAUSZS010000004.1"/>
</dbReference>
<sequence length="222" mass="22368">MTRTERALAGRWRWIAVFCWLVALSGMAVIGWSWYSQLADEADRRGTAVSTLASDVRILRAQVQAAGETPKAPDPSSAVEDLDDRTRVPVPIPGPRGPEGEPGSPGPTGSPGQNGRDGEDGAGSPGPTGAAGTPGTDGAAGPPGPAGPQGDPGPAGPQGPPGEAGVDGSDGQTCPDGYSLQAPSYDPDALVCRRDGAPDPEPSSESGGLLSAALDPTRRQYP</sequence>
<evidence type="ECO:0000313" key="4">
    <source>
        <dbReference type="Proteomes" id="UP001223072"/>
    </source>
</evidence>
<dbReference type="Pfam" id="PF01391">
    <property type="entry name" value="Collagen"/>
    <property type="match status" value="1"/>
</dbReference>
<organism evidence="3 4">
    <name type="scientific">Streptomyces turgidiscabies</name>
    <dbReference type="NCBI Taxonomy" id="85558"/>
    <lineage>
        <taxon>Bacteria</taxon>
        <taxon>Bacillati</taxon>
        <taxon>Actinomycetota</taxon>
        <taxon>Actinomycetes</taxon>
        <taxon>Kitasatosporales</taxon>
        <taxon>Streptomycetaceae</taxon>
        <taxon>Streptomyces</taxon>
    </lineage>
</organism>
<evidence type="ECO:0000256" key="1">
    <source>
        <dbReference type="SAM" id="MobiDB-lite"/>
    </source>
</evidence>
<feature type="compositionally biased region" description="Low complexity" evidence="1">
    <location>
        <begin position="203"/>
        <end position="213"/>
    </location>
</feature>
<evidence type="ECO:0000313" key="3">
    <source>
        <dbReference type="EMBL" id="MDQ0933816.1"/>
    </source>
</evidence>
<feature type="compositionally biased region" description="Low complexity" evidence="1">
    <location>
        <begin position="127"/>
        <end position="140"/>
    </location>
</feature>
<dbReference type="PANTHER" id="PTHR24637">
    <property type="entry name" value="COLLAGEN"/>
    <property type="match status" value="1"/>
</dbReference>
<dbReference type="EMBL" id="JAUSZS010000004">
    <property type="protein sequence ID" value="MDQ0933816.1"/>
    <property type="molecule type" value="Genomic_DNA"/>
</dbReference>
<keyword evidence="4" id="KW-1185">Reference proteome</keyword>
<comment type="caution">
    <text evidence="3">The sequence shown here is derived from an EMBL/GenBank/DDBJ whole genome shotgun (WGS) entry which is preliminary data.</text>
</comment>
<name>A0ABU0RP96_9ACTN</name>
<proteinExistence type="predicted"/>
<keyword evidence="2" id="KW-0812">Transmembrane</keyword>
<reference evidence="3 4" key="1">
    <citation type="submission" date="2023-07" db="EMBL/GenBank/DDBJ databases">
        <title>Comparative genomics of wheat-associated soil bacteria to identify genetic determinants of phenazine resistance.</title>
        <authorList>
            <person name="Mouncey N."/>
        </authorList>
    </citation>
    <scope>NUCLEOTIDE SEQUENCE [LARGE SCALE GENOMIC DNA]</scope>
    <source>
        <strain evidence="3 4">W2I16</strain>
    </source>
</reference>
<gene>
    <name evidence="3" type="ORF">QFZ49_003756</name>
</gene>
<accession>A0ABU0RP96</accession>
<keyword evidence="2" id="KW-0472">Membrane</keyword>
<feature type="transmembrane region" description="Helical" evidence="2">
    <location>
        <begin position="12"/>
        <end position="35"/>
    </location>
</feature>
<protein>
    <submittedName>
        <fullName evidence="3">Outer membrane murein-binding lipoprotein Lpp</fullName>
    </submittedName>
</protein>
<dbReference type="InterPro" id="IPR008160">
    <property type="entry name" value="Collagen"/>
</dbReference>
<dbReference type="PANTHER" id="PTHR24637:SF421">
    <property type="entry name" value="CUTICLE COLLAGEN DPY-2"/>
    <property type="match status" value="1"/>
</dbReference>
<keyword evidence="3" id="KW-0449">Lipoprotein</keyword>
<feature type="region of interest" description="Disordered" evidence="1">
    <location>
        <begin position="64"/>
        <end position="222"/>
    </location>
</feature>
<evidence type="ECO:0000256" key="2">
    <source>
        <dbReference type="SAM" id="Phobius"/>
    </source>
</evidence>